<evidence type="ECO:0000313" key="2">
    <source>
        <dbReference type="EMBL" id="KAF3804198.1"/>
    </source>
</evidence>
<dbReference type="PANTHER" id="PTHR35186">
    <property type="entry name" value="ANK_REP_REGION DOMAIN-CONTAINING PROTEIN"/>
    <property type="match status" value="1"/>
</dbReference>
<evidence type="ECO:0000256" key="1">
    <source>
        <dbReference type="SAM" id="MobiDB-lite"/>
    </source>
</evidence>
<gene>
    <name evidence="2" type="ORF">GCG54_00000548</name>
</gene>
<proteinExistence type="predicted"/>
<organism evidence="2 3">
    <name type="scientific">Colletotrichum gloeosporioides</name>
    <name type="common">Anthracnose fungus</name>
    <name type="synonym">Glomerella cingulata</name>
    <dbReference type="NCBI Taxonomy" id="474922"/>
    <lineage>
        <taxon>Eukaryota</taxon>
        <taxon>Fungi</taxon>
        <taxon>Dikarya</taxon>
        <taxon>Ascomycota</taxon>
        <taxon>Pezizomycotina</taxon>
        <taxon>Sordariomycetes</taxon>
        <taxon>Hypocreomycetidae</taxon>
        <taxon>Glomerellales</taxon>
        <taxon>Glomerellaceae</taxon>
        <taxon>Colletotrichum</taxon>
        <taxon>Colletotrichum gloeosporioides species complex</taxon>
    </lineage>
</organism>
<reference evidence="2" key="1">
    <citation type="journal article" date="2020" name="Phytopathology">
        <title>Genome sequence and comparative analysis of Colletotrichum gloeosporioides isolated from Liriodendron leaves.</title>
        <authorList>
            <person name="Fu F.F."/>
            <person name="Hao Z."/>
            <person name="Wang P."/>
            <person name="Lu Y."/>
            <person name="Xue L.J."/>
            <person name="Wei G."/>
            <person name="Tian Y."/>
            <person name="Baishi H."/>
            <person name="Xu H."/>
            <person name="Shi J."/>
            <person name="Cheng T."/>
            <person name="Wang G."/>
            <person name="Yi Y."/>
            <person name="Chen J."/>
        </authorList>
    </citation>
    <scope>NUCLEOTIDE SEQUENCE</scope>
    <source>
        <strain evidence="2">Lc1</strain>
    </source>
</reference>
<dbReference type="GeneID" id="69007720"/>
<dbReference type="AlphaFoldDB" id="A0A8H4FJ53"/>
<evidence type="ECO:0000313" key="3">
    <source>
        <dbReference type="Proteomes" id="UP000613401"/>
    </source>
</evidence>
<sequence length="652" mass="74754">MAGLEVVGVVLGAIPLLIEAGKQAERLEFYWMFRDKFPPLLRSIHDQMMAYRQNIKFLLGPLNLDLDLTASLVDFPERSGMWRNPKFRQVLYGRFGNDEYELNWLIQRTERINEIIQDLAGILRLLDSKGSKAKVQTPGYQSSAMTALNQQQIRLAISFTSKRKLVVEFEEINRKIRDFLSNDMKIAQMKGTVLGNTFKSHGQDEVYKKKAQPFRKLQNHVDSLYRIFQPNRWECDCGLQHPCGIAVNWVYDVHGISKGSIQLYLEGSNSPERLDVDFYSFEPESDRSNLPKQPLIDQLSSKLERTGLTRGSKARTAPKTMPVISALAGSALDLVRTGPDQHGNPEKVDRTSEHKAESGPDIGYGNSEGLVVSQLEPIEAGLTTIFRASEPSTKRLRRSKRRQKVRFDEGSAFSQTAVNLVASQVSCDFLHDPLSSDSVRYLQDTREKGYIAVRKMDHSTSQSSPNHNPMWLREFWKYAPKLDQRIRLATKLAYTIIGFGTSAWFPQGWDDGDITVCLKPRPIPFYYHLSMRQALRRDIKNAQHHAEMAVFTLGVIILQVIYQKRLEEQPFYRKYWVDGKPSDFTLELAAREWQQSVEKEYGPSIADVIFRCVHLKFSITPDLEKEEFIQEMLLTVIEPLEDFVLQFENSSS</sequence>
<dbReference type="Proteomes" id="UP000613401">
    <property type="component" value="Unassembled WGS sequence"/>
</dbReference>
<dbReference type="RefSeq" id="XP_045263357.1">
    <property type="nucleotide sequence ID" value="XM_045400684.1"/>
</dbReference>
<reference evidence="2" key="2">
    <citation type="submission" date="2020-03" db="EMBL/GenBank/DDBJ databases">
        <authorList>
            <person name="Fu F.-F."/>
            <person name="Chen J."/>
        </authorList>
    </citation>
    <scope>NUCLEOTIDE SEQUENCE</scope>
    <source>
        <strain evidence="2">Lc1</strain>
    </source>
</reference>
<protein>
    <submittedName>
        <fullName evidence="2">Uncharacterized protein</fullName>
    </submittedName>
</protein>
<keyword evidence="3" id="KW-1185">Reference proteome</keyword>
<dbReference type="PANTHER" id="PTHR35186:SF4">
    <property type="entry name" value="PRION-INHIBITION AND PROPAGATION HELO DOMAIN-CONTAINING PROTEIN"/>
    <property type="match status" value="1"/>
</dbReference>
<feature type="compositionally biased region" description="Basic and acidic residues" evidence="1">
    <location>
        <begin position="343"/>
        <end position="358"/>
    </location>
</feature>
<name>A0A8H4FJ53_COLGL</name>
<accession>A0A8H4FJ53</accession>
<feature type="region of interest" description="Disordered" evidence="1">
    <location>
        <begin position="336"/>
        <end position="367"/>
    </location>
</feature>
<dbReference type="EMBL" id="WVTB01000050">
    <property type="protein sequence ID" value="KAF3804198.1"/>
    <property type="molecule type" value="Genomic_DNA"/>
</dbReference>
<comment type="caution">
    <text evidence="2">The sequence shown here is derived from an EMBL/GenBank/DDBJ whole genome shotgun (WGS) entry which is preliminary data.</text>
</comment>